<comment type="cofactor">
    <cofactor evidence="7">
        <name>heme</name>
        <dbReference type="ChEBI" id="CHEBI:30413"/>
    </cofactor>
</comment>
<evidence type="ECO:0000256" key="3">
    <source>
        <dbReference type="ARBA" id="ARBA00022723"/>
    </source>
</evidence>
<evidence type="ECO:0000313" key="10">
    <source>
        <dbReference type="Proteomes" id="UP001185092"/>
    </source>
</evidence>
<comment type="caution">
    <text evidence="9">The sequence shown here is derived from an EMBL/GenBank/DDBJ whole genome shotgun (WGS) entry which is preliminary data.</text>
</comment>
<dbReference type="EMBL" id="JAVDQD010000001">
    <property type="protein sequence ID" value="MDR6237226.1"/>
    <property type="molecule type" value="Genomic_DNA"/>
</dbReference>
<keyword evidence="6 8" id="KW-0503">Monooxygenase</keyword>
<dbReference type="AlphaFoldDB" id="A0AAE3XK28"/>
<dbReference type="RefSeq" id="WP_309936673.1">
    <property type="nucleotide sequence ID" value="NZ_AP025305.1"/>
</dbReference>
<dbReference type="GO" id="GO:0004497">
    <property type="term" value="F:monooxygenase activity"/>
    <property type="evidence" value="ECO:0007669"/>
    <property type="project" value="UniProtKB-KW"/>
</dbReference>
<dbReference type="InterPro" id="IPR002401">
    <property type="entry name" value="Cyt_P450_E_grp-I"/>
</dbReference>
<gene>
    <name evidence="9" type="ORF">HNQ88_000202</name>
</gene>
<evidence type="ECO:0000256" key="6">
    <source>
        <dbReference type="ARBA" id="ARBA00023033"/>
    </source>
</evidence>
<reference evidence="9" key="1">
    <citation type="submission" date="2023-07" db="EMBL/GenBank/DDBJ databases">
        <title>Genomic Encyclopedia of Type Strains, Phase IV (KMG-IV): sequencing the most valuable type-strain genomes for metagenomic binning, comparative biology and taxonomic classification.</title>
        <authorList>
            <person name="Goeker M."/>
        </authorList>
    </citation>
    <scope>NUCLEOTIDE SEQUENCE</scope>
    <source>
        <strain evidence="9">DSM 26174</strain>
    </source>
</reference>
<organism evidence="9 10">
    <name type="scientific">Aureibacter tunicatorum</name>
    <dbReference type="NCBI Taxonomy" id="866807"/>
    <lineage>
        <taxon>Bacteria</taxon>
        <taxon>Pseudomonadati</taxon>
        <taxon>Bacteroidota</taxon>
        <taxon>Cytophagia</taxon>
        <taxon>Cytophagales</taxon>
        <taxon>Persicobacteraceae</taxon>
        <taxon>Aureibacter</taxon>
    </lineage>
</organism>
<dbReference type="PRINTS" id="PR00463">
    <property type="entry name" value="EP450I"/>
</dbReference>
<evidence type="ECO:0000256" key="2">
    <source>
        <dbReference type="ARBA" id="ARBA00022617"/>
    </source>
</evidence>
<dbReference type="Proteomes" id="UP001185092">
    <property type="component" value="Unassembled WGS sequence"/>
</dbReference>
<dbReference type="InterPro" id="IPR017972">
    <property type="entry name" value="Cyt_P450_CS"/>
</dbReference>
<dbReference type="PANTHER" id="PTHR24291">
    <property type="entry name" value="CYTOCHROME P450 FAMILY 4"/>
    <property type="match status" value="1"/>
</dbReference>
<dbReference type="PROSITE" id="PS00086">
    <property type="entry name" value="CYTOCHROME_P450"/>
    <property type="match status" value="1"/>
</dbReference>
<dbReference type="Gene3D" id="1.10.630.10">
    <property type="entry name" value="Cytochrome P450"/>
    <property type="match status" value="1"/>
</dbReference>
<dbReference type="PRINTS" id="PR00385">
    <property type="entry name" value="P450"/>
</dbReference>
<evidence type="ECO:0000256" key="1">
    <source>
        <dbReference type="ARBA" id="ARBA00010617"/>
    </source>
</evidence>
<dbReference type="SUPFAM" id="SSF48264">
    <property type="entry name" value="Cytochrome P450"/>
    <property type="match status" value="1"/>
</dbReference>
<dbReference type="GO" id="GO:0016705">
    <property type="term" value="F:oxidoreductase activity, acting on paired donors, with incorporation or reduction of molecular oxygen"/>
    <property type="evidence" value="ECO:0007669"/>
    <property type="project" value="InterPro"/>
</dbReference>
<keyword evidence="3 7" id="KW-0479">Metal-binding</keyword>
<keyword evidence="4 8" id="KW-0560">Oxidoreductase</keyword>
<evidence type="ECO:0000256" key="4">
    <source>
        <dbReference type="ARBA" id="ARBA00023002"/>
    </source>
</evidence>
<name>A0AAE3XK28_9BACT</name>
<feature type="binding site" description="axial binding residue" evidence="7">
    <location>
        <position position="393"/>
    </location>
    <ligand>
        <name>heme</name>
        <dbReference type="ChEBI" id="CHEBI:30413"/>
    </ligand>
    <ligandPart>
        <name>Fe</name>
        <dbReference type="ChEBI" id="CHEBI:18248"/>
    </ligandPart>
</feature>
<keyword evidence="10" id="KW-1185">Reference proteome</keyword>
<dbReference type="InterPro" id="IPR050196">
    <property type="entry name" value="Cytochrome_P450_Monoox"/>
</dbReference>
<accession>A0AAE3XK28</accession>
<keyword evidence="5 7" id="KW-0408">Iron</keyword>
<dbReference type="InterPro" id="IPR036396">
    <property type="entry name" value="Cyt_P450_sf"/>
</dbReference>
<keyword evidence="2 7" id="KW-0349">Heme</keyword>
<evidence type="ECO:0000313" key="9">
    <source>
        <dbReference type="EMBL" id="MDR6237226.1"/>
    </source>
</evidence>
<dbReference type="GO" id="GO:0020037">
    <property type="term" value="F:heme binding"/>
    <property type="evidence" value="ECO:0007669"/>
    <property type="project" value="InterPro"/>
</dbReference>
<evidence type="ECO:0000256" key="7">
    <source>
        <dbReference type="PIRSR" id="PIRSR602401-1"/>
    </source>
</evidence>
<proteinExistence type="inferred from homology"/>
<dbReference type="InterPro" id="IPR001128">
    <property type="entry name" value="Cyt_P450"/>
</dbReference>
<evidence type="ECO:0000256" key="5">
    <source>
        <dbReference type="ARBA" id="ARBA00023004"/>
    </source>
</evidence>
<sequence>MEVNKTGDEPYKHWLFGHTLEFAKNTIEFINKCQQISEECYKARIAFRDFYFVFDPLMVKHVLQERQKNYKKSFAYEGLKDFLGEGLLTNEGDFWLKQRRLIQPAFHQGELDKFVVDMNQRSKGLMESWKSSDSLDITEEMIVLTEEIITHALFGGETTAMDIAPGEIGDLLLTLRSHAAGKVKNPLKMPLWVPNHENRNFKKALSRIDEIISHIIDKKLSNEKCSNDLLSMLMSVEDADTGEKMSRRQLRDEVVTLYIAGQETTTMAITFICYLLAKHPEAQSKAREEVVEVIGGRSIESMNDLRSLPYLTAIIKEGLRLYPPAWSLGREALEDDHFNDIKINKGDTLLVSIFHLHRNSKYWEDPDEFKPERFFSEIPKKAYMPFGIGQRICIGNNFSMMEIQIIIANILLKFNIDAVDQDLELKTPIILNPKNKIMLTISENEDIYA</sequence>
<dbReference type="GO" id="GO:0005506">
    <property type="term" value="F:iron ion binding"/>
    <property type="evidence" value="ECO:0007669"/>
    <property type="project" value="InterPro"/>
</dbReference>
<protein>
    <submittedName>
        <fullName evidence="9">Cytochrome P450</fullName>
    </submittedName>
</protein>
<dbReference type="CDD" id="cd20620">
    <property type="entry name" value="CYP132-like"/>
    <property type="match status" value="1"/>
</dbReference>
<dbReference type="PANTHER" id="PTHR24291:SF50">
    <property type="entry name" value="BIFUNCTIONAL ALBAFLAVENONE MONOOXYGENASE_TERPENE SYNTHASE"/>
    <property type="match status" value="1"/>
</dbReference>
<dbReference type="Pfam" id="PF00067">
    <property type="entry name" value="p450"/>
    <property type="match status" value="1"/>
</dbReference>
<comment type="similarity">
    <text evidence="1 8">Belongs to the cytochrome P450 family.</text>
</comment>
<evidence type="ECO:0000256" key="8">
    <source>
        <dbReference type="RuleBase" id="RU000461"/>
    </source>
</evidence>